<dbReference type="EMBL" id="CAJHJT010000034">
    <property type="protein sequence ID" value="CAD7002947.1"/>
    <property type="molecule type" value="Genomic_DNA"/>
</dbReference>
<evidence type="ECO:0000313" key="2">
    <source>
        <dbReference type="Proteomes" id="UP000606786"/>
    </source>
</evidence>
<proteinExistence type="predicted"/>
<name>A0A811UZ70_CERCA</name>
<evidence type="ECO:0000313" key="1">
    <source>
        <dbReference type="EMBL" id="CAD7002947.1"/>
    </source>
</evidence>
<reference evidence="1" key="1">
    <citation type="submission" date="2020-11" db="EMBL/GenBank/DDBJ databases">
        <authorList>
            <person name="Whitehead M."/>
        </authorList>
    </citation>
    <scope>NUCLEOTIDE SEQUENCE</scope>
    <source>
        <strain evidence="1">EGII</strain>
    </source>
</reference>
<protein>
    <submittedName>
        <fullName evidence="1">(Mediterranean fruit fly) hypothetical protein</fullName>
    </submittedName>
</protein>
<keyword evidence="2" id="KW-1185">Reference proteome</keyword>
<accession>A0A811UZ70</accession>
<organism evidence="1 2">
    <name type="scientific">Ceratitis capitata</name>
    <name type="common">Mediterranean fruit fly</name>
    <name type="synonym">Tephritis capitata</name>
    <dbReference type="NCBI Taxonomy" id="7213"/>
    <lineage>
        <taxon>Eukaryota</taxon>
        <taxon>Metazoa</taxon>
        <taxon>Ecdysozoa</taxon>
        <taxon>Arthropoda</taxon>
        <taxon>Hexapoda</taxon>
        <taxon>Insecta</taxon>
        <taxon>Pterygota</taxon>
        <taxon>Neoptera</taxon>
        <taxon>Endopterygota</taxon>
        <taxon>Diptera</taxon>
        <taxon>Brachycera</taxon>
        <taxon>Muscomorpha</taxon>
        <taxon>Tephritoidea</taxon>
        <taxon>Tephritidae</taxon>
        <taxon>Ceratitis</taxon>
        <taxon>Ceratitis</taxon>
    </lineage>
</organism>
<comment type="caution">
    <text evidence="1">The sequence shown here is derived from an EMBL/GenBank/DDBJ whole genome shotgun (WGS) entry which is preliminary data.</text>
</comment>
<dbReference type="Proteomes" id="UP000606786">
    <property type="component" value="Unassembled WGS sequence"/>
</dbReference>
<dbReference type="AlphaFoldDB" id="A0A811UZ70"/>
<gene>
    <name evidence="1" type="ORF">CCAP1982_LOCUS11411</name>
</gene>
<sequence>MINVLVMSESCRNSGGTGASTRRRVLAQKFCNELHELQPLKENTSCPQRLAVCLHVNQ</sequence>